<dbReference type="InterPro" id="IPR003593">
    <property type="entry name" value="AAA+_ATPase"/>
</dbReference>
<dbReference type="GO" id="GO:0016887">
    <property type="term" value="F:ATP hydrolysis activity"/>
    <property type="evidence" value="ECO:0007669"/>
    <property type="project" value="InterPro"/>
</dbReference>
<proteinExistence type="inferred from homology"/>
<dbReference type="InterPro" id="IPR027417">
    <property type="entry name" value="P-loop_NTPase"/>
</dbReference>
<evidence type="ECO:0000313" key="7">
    <source>
        <dbReference type="EMBL" id="QBM26094.1"/>
    </source>
</evidence>
<evidence type="ECO:0000313" key="8">
    <source>
        <dbReference type="Proteomes" id="UP000293912"/>
    </source>
</evidence>
<dbReference type="PANTHER" id="PTHR42788">
    <property type="entry name" value="TAURINE IMPORT ATP-BINDING PROTEIN-RELATED"/>
    <property type="match status" value="1"/>
</dbReference>
<keyword evidence="2" id="KW-0813">Transport</keyword>
<dbReference type="SUPFAM" id="SSF52540">
    <property type="entry name" value="P-loop containing nucleoside triphosphate hydrolases"/>
    <property type="match status" value="1"/>
</dbReference>
<dbReference type="CDD" id="cd03293">
    <property type="entry name" value="ABC_NrtD_SsuB_transporters"/>
    <property type="match status" value="1"/>
</dbReference>
<dbReference type="Proteomes" id="UP000293912">
    <property type="component" value="Chromosome"/>
</dbReference>
<keyword evidence="3" id="KW-0472">Membrane</keyword>
<dbReference type="EC" id="3.6.3.-" evidence="7"/>
<dbReference type="PROSITE" id="PS50893">
    <property type="entry name" value="ABC_TRANSPORTER_2"/>
    <property type="match status" value="1"/>
</dbReference>
<name>A0A4P6WXU0_HYDPS</name>
<evidence type="ECO:0000256" key="2">
    <source>
        <dbReference type="ARBA" id="ARBA00022448"/>
    </source>
</evidence>
<dbReference type="InterPro" id="IPR017871">
    <property type="entry name" value="ABC_transporter-like_CS"/>
</dbReference>
<keyword evidence="7" id="KW-0378">Hydrolase</keyword>
<keyword evidence="4" id="KW-0547">Nucleotide-binding</keyword>
<dbReference type="PROSITE" id="PS00211">
    <property type="entry name" value="ABC_TRANSPORTER_1"/>
    <property type="match status" value="1"/>
</dbReference>
<sequence>MRFPAFNPLVPKIQIRDLHKRFDGAPLNALEHINLDIAHNEFVTFVGASGCGKSTLLRTIGGLETHTSGELLVDGRPVTGPDIDRAMVFQHYSLYPWMSVMENIKFCRQLSAHRKDLTSAQVEAASGRADALLRLMGLQASANAWPNQLSGGMQQRVAIARALMGRPGILLMDEPFGALDAQTREVMHDLIRHVHRLERATIVFVTHDVEEAIYLGGRVVLMAPRPGRIDTVYDVPFGDQRDQDLKHAPEFLRLKREILERIRETSGMKTDLEQLQRLSGLTAETV</sequence>
<dbReference type="PANTHER" id="PTHR42788:SF13">
    <property type="entry name" value="ALIPHATIC SULFONATES IMPORT ATP-BINDING PROTEIN SSUB"/>
    <property type="match status" value="1"/>
</dbReference>
<dbReference type="InterPro" id="IPR050166">
    <property type="entry name" value="ABC_transporter_ATP-bind"/>
</dbReference>
<dbReference type="GO" id="GO:0005524">
    <property type="term" value="F:ATP binding"/>
    <property type="evidence" value="ECO:0007669"/>
    <property type="project" value="UniProtKB-KW"/>
</dbReference>
<reference evidence="7 8" key="1">
    <citation type="submission" date="2019-03" db="EMBL/GenBank/DDBJ databases">
        <authorList>
            <person name="Sebastian G."/>
            <person name="Baumann P."/>
            <person name="Ruckert C."/>
            <person name="Kalinowski J."/>
            <person name="Nebel B."/>
            <person name="Takors R."/>
            <person name="Blombach B."/>
        </authorList>
    </citation>
    <scope>NUCLEOTIDE SEQUENCE [LARGE SCALE GENOMIC DNA]</scope>
    <source>
        <strain evidence="7 8">DSM 1084</strain>
    </source>
</reference>
<keyword evidence="3" id="KW-1003">Cell membrane</keyword>
<evidence type="ECO:0000256" key="5">
    <source>
        <dbReference type="ARBA" id="ARBA00022840"/>
    </source>
</evidence>
<evidence type="ECO:0000259" key="6">
    <source>
        <dbReference type="PROSITE" id="PS50893"/>
    </source>
</evidence>
<evidence type="ECO:0000256" key="1">
    <source>
        <dbReference type="ARBA" id="ARBA00005417"/>
    </source>
</evidence>
<dbReference type="Pfam" id="PF00005">
    <property type="entry name" value="ABC_tran"/>
    <property type="match status" value="1"/>
</dbReference>
<gene>
    <name evidence="7" type="primary">ssuB1</name>
    <name evidence="7" type="ORF">HPF_00295</name>
</gene>
<protein>
    <submittedName>
        <fullName evidence="7">Aliphatic sulfonates import ATP-binding protein SsuB</fullName>
        <ecNumber evidence="7">3.6.3.-</ecNumber>
    </submittedName>
</protein>
<accession>A0A4P6WXU0</accession>
<dbReference type="AlphaFoldDB" id="A0A4P6WXU0"/>
<keyword evidence="8" id="KW-1185">Reference proteome</keyword>
<evidence type="ECO:0000256" key="3">
    <source>
        <dbReference type="ARBA" id="ARBA00022475"/>
    </source>
</evidence>
<comment type="similarity">
    <text evidence="1">Belongs to the ABC transporter superfamily.</text>
</comment>
<dbReference type="EMBL" id="CP037867">
    <property type="protein sequence ID" value="QBM26094.1"/>
    <property type="molecule type" value="Genomic_DNA"/>
</dbReference>
<dbReference type="SMART" id="SM00382">
    <property type="entry name" value="AAA"/>
    <property type="match status" value="1"/>
</dbReference>
<keyword evidence="5 7" id="KW-0067">ATP-binding</keyword>
<dbReference type="InterPro" id="IPR003439">
    <property type="entry name" value="ABC_transporter-like_ATP-bd"/>
</dbReference>
<dbReference type="KEGG" id="hpse:HPF_00295"/>
<dbReference type="RefSeq" id="WP_133155393.1">
    <property type="nucleotide sequence ID" value="NZ_CP037867.1"/>
</dbReference>
<organism evidence="7 8">
    <name type="scientific">Hydrogenophaga pseudoflava</name>
    <name type="common">Pseudomonas carboxydoflava</name>
    <dbReference type="NCBI Taxonomy" id="47421"/>
    <lineage>
        <taxon>Bacteria</taxon>
        <taxon>Pseudomonadati</taxon>
        <taxon>Pseudomonadota</taxon>
        <taxon>Betaproteobacteria</taxon>
        <taxon>Burkholderiales</taxon>
        <taxon>Comamonadaceae</taxon>
        <taxon>Hydrogenophaga</taxon>
    </lineage>
</organism>
<dbReference type="Gene3D" id="3.40.50.300">
    <property type="entry name" value="P-loop containing nucleotide triphosphate hydrolases"/>
    <property type="match status" value="1"/>
</dbReference>
<feature type="domain" description="ABC transporter" evidence="6">
    <location>
        <begin position="13"/>
        <end position="245"/>
    </location>
</feature>
<evidence type="ECO:0000256" key="4">
    <source>
        <dbReference type="ARBA" id="ARBA00022741"/>
    </source>
</evidence>